<reference evidence="2" key="1">
    <citation type="submission" date="2023-04" db="EMBL/GenBank/DDBJ databases">
        <title>Phytophthora lilii NBRC 32176.</title>
        <authorList>
            <person name="Ichikawa N."/>
            <person name="Sato H."/>
            <person name="Tonouchi N."/>
        </authorList>
    </citation>
    <scope>NUCLEOTIDE SEQUENCE</scope>
    <source>
        <strain evidence="2">NBRC 32176</strain>
    </source>
</reference>
<feature type="region of interest" description="Disordered" evidence="1">
    <location>
        <begin position="52"/>
        <end position="74"/>
    </location>
</feature>
<keyword evidence="3" id="KW-1185">Reference proteome</keyword>
<evidence type="ECO:0000313" key="2">
    <source>
        <dbReference type="EMBL" id="GMF25777.1"/>
    </source>
</evidence>
<evidence type="ECO:0000313" key="3">
    <source>
        <dbReference type="Proteomes" id="UP001165083"/>
    </source>
</evidence>
<dbReference type="OrthoDB" id="10368997at2759"/>
<gene>
    <name evidence="2" type="ORF">Plil01_001066600</name>
</gene>
<dbReference type="EMBL" id="BSXW01000572">
    <property type="protein sequence ID" value="GMF25777.1"/>
    <property type="molecule type" value="Genomic_DNA"/>
</dbReference>
<evidence type="ECO:0000256" key="1">
    <source>
        <dbReference type="SAM" id="MobiDB-lite"/>
    </source>
</evidence>
<protein>
    <submittedName>
        <fullName evidence="2">Unnamed protein product</fullName>
    </submittedName>
</protein>
<proteinExistence type="predicted"/>
<sequence length="528" mass="59690">MFPSFKSLQDKRNKRQQLLQQIEREQQLERIKNEAYASDQAKMMAVNQIPSTTTASTQTTNNNISGSTQTDNNTSTGFTQTNGSMAYTNAGAQTNDSMSQANVTTQTSKSALVSTAAQTDESGDVKQPIVEPRIKTEPGIPEEQSVAKDEIEYIYGKLPQLIGKKISPLKSNGMPDKDTFIGENGTIYNRQTGKPSRKADFSFDFSQTLSYLRNLQDQLDIKDEPMPEQSNRDTSTNLADGAIEAEAKNLLKQILQTNDLSRFKVVPIGKLKHPKSHQYWEYPNYHIDKDLNIVSDSFGKKNYNSITSKISWAHTLSNFVSILKQNNVSFKQSNLFTGVKNKWDSPLSLSDLSASLNNANNKASQHNGATYLKDRFIQLYNDSDWLVDYKIHPVALPRGDSKAFREASYVLGEYAKIYRIDKNGNIKDISEKSLTTLDKKVDWAATYDMIMKDYYNDVFGKNQMYEPETSMIANRLNSINLSGTGLRINGRRSILNNERYKLSGELLLGNKNSKIRKELELLNQYERK</sequence>
<accession>A0A9W6WSS7</accession>
<name>A0A9W6WSS7_9STRA</name>
<comment type="caution">
    <text evidence="2">The sequence shown here is derived from an EMBL/GenBank/DDBJ whole genome shotgun (WGS) entry which is preliminary data.</text>
</comment>
<dbReference type="AlphaFoldDB" id="A0A9W6WSS7"/>
<organism evidence="2 3">
    <name type="scientific">Phytophthora lilii</name>
    <dbReference type="NCBI Taxonomy" id="2077276"/>
    <lineage>
        <taxon>Eukaryota</taxon>
        <taxon>Sar</taxon>
        <taxon>Stramenopiles</taxon>
        <taxon>Oomycota</taxon>
        <taxon>Peronosporomycetes</taxon>
        <taxon>Peronosporales</taxon>
        <taxon>Peronosporaceae</taxon>
        <taxon>Phytophthora</taxon>
    </lineage>
</organism>
<feature type="compositionally biased region" description="Low complexity" evidence="1">
    <location>
        <begin position="52"/>
        <end position="65"/>
    </location>
</feature>
<dbReference type="Proteomes" id="UP001165083">
    <property type="component" value="Unassembled WGS sequence"/>
</dbReference>